<feature type="transmembrane region" description="Helical" evidence="1">
    <location>
        <begin position="5"/>
        <end position="23"/>
    </location>
</feature>
<protein>
    <recommendedName>
        <fullName evidence="4">DUF2905 family protein</fullName>
    </recommendedName>
</protein>
<sequence>MNRTLILVGLLIVAIGLLWPWLSRLPFGHLPGDIVIRRENVSLFFPITTMILVSLVVSALLWLFQR</sequence>
<dbReference type="InterPro" id="IPR021320">
    <property type="entry name" value="DUF2905"/>
</dbReference>
<feature type="transmembrane region" description="Helical" evidence="1">
    <location>
        <begin position="43"/>
        <end position="64"/>
    </location>
</feature>
<dbReference type="PANTHER" id="PTHR36443:SF1">
    <property type="entry name" value="BSR5223 PROTEIN"/>
    <property type="match status" value="1"/>
</dbReference>
<organism evidence="2 3">
    <name type="scientific">Halomonas ventosae</name>
    <dbReference type="NCBI Taxonomy" id="229007"/>
    <lineage>
        <taxon>Bacteria</taxon>
        <taxon>Pseudomonadati</taxon>
        <taxon>Pseudomonadota</taxon>
        <taxon>Gammaproteobacteria</taxon>
        <taxon>Oceanospirillales</taxon>
        <taxon>Halomonadaceae</taxon>
        <taxon>Halomonas</taxon>
    </lineage>
</organism>
<evidence type="ECO:0000313" key="2">
    <source>
        <dbReference type="EMBL" id="PRY72843.1"/>
    </source>
</evidence>
<dbReference type="AlphaFoldDB" id="A0A2T0VQV5"/>
<dbReference type="Proteomes" id="UP000239896">
    <property type="component" value="Unassembled WGS sequence"/>
</dbReference>
<comment type="caution">
    <text evidence="2">The sequence shown here is derived from an EMBL/GenBank/DDBJ whole genome shotgun (WGS) entry which is preliminary data.</text>
</comment>
<dbReference type="RefSeq" id="WP_106229970.1">
    <property type="nucleotide sequence ID" value="NZ_PVTM01000003.1"/>
</dbReference>
<dbReference type="EMBL" id="PVTM01000003">
    <property type="protein sequence ID" value="PRY72843.1"/>
    <property type="molecule type" value="Genomic_DNA"/>
</dbReference>
<keyword evidence="3" id="KW-1185">Reference proteome</keyword>
<dbReference type="PANTHER" id="PTHR36443">
    <property type="entry name" value="BSR5223 PROTEIN"/>
    <property type="match status" value="1"/>
</dbReference>
<keyword evidence="1" id="KW-1133">Transmembrane helix</keyword>
<name>A0A2T0VQV5_9GAMM</name>
<evidence type="ECO:0008006" key="4">
    <source>
        <dbReference type="Google" id="ProtNLM"/>
    </source>
</evidence>
<keyword evidence="1" id="KW-0472">Membrane</keyword>
<reference evidence="2 3" key="1">
    <citation type="submission" date="2018-03" db="EMBL/GenBank/DDBJ databases">
        <title>Comparative analysis of microorganisms from saline springs in Andes Mountain Range, Colombia.</title>
        <authorList>
            <person name="Rubin E."/>
        </authorList>
    </citation>
    <scope>NUCLEOTIDE SEQUENCE [LARGE SCALE GENOMIC DNA]</scope>
    <source>
        <strain evidence="2 3">USBA 854</strain>
    </source>
</reference>
<proteinExistence type="predicted"/>
<dbReference type="Pfam" id="PF11146">
    <property type="entry name" value="DUF2905"/>
    <property type="match status" value="1"/>
</dbReference>
<accession>A0A2T0VQV5</accession>
<keyword evidence="1" id="KW-0812">Transmembrane</keyword>
<evidence type="ECO:0000313" key="3">
    <source>
        <dbReference type="Proteomes" id="UP000239896"/>
    </source>
</evidence>
<evidence type="ECO:0000256" key="1">
    <source>
        <dbReference type="SAM" id="Phobius"/>
    </source>
</evidence>
<gene>
    <name evidence="2" type="ORF">BCL64_103323</name>
</gene>